<dbReference type="PANTHER" id="PTHR31719:SF179">
    <property type="entry name" value="OS08G0148400 PROTEIN"/>
    <property type="match status" value="1"/>
</dbReference>
<keyword evidence="2" id="KW-0238">DNA-binding</keyword>
<dbReference type="InterPro" id="IPR036093">
    <property type="entry name" value="NAC_dom_sf"/>
</dbReference>
<dbReference type="InterPro" id="IPR003441">
    <property type="entry name" value="NAC-dom"/>
</dbReference>
<evidence type="ECO:0000256" key="4">
    <source>
        <dbReference type="ARBA" id="ARBA00023242"/>
    </source>
</evidence>
<dbReference type="AlphaFoldDB" id="A0AA88USB0"/>
<dbReference type="Gene3D" id="2.170.150.80">
    <property type="entry name" value="NAC domain"/>
    <property type="match status" value="1"/>
</dbReference>
<evidence type="ECO:0000313" key="7">
    <source>
        <dbReference type="Proteomes" id="UP001187471"/>
    </source>
</evidence>
<keyword evidence="7" id="KW-1185">Reference proteome</keyword>
<proteinExistence type="predicted"/>
<dbReference type="EMBL" id="JAVXUO010000527">
    <property type="protein sequence ID" value="KAK2991378.1"/>
    <property type="molecule type" value="Genomic_DNA"/>
</dbReference>
<dbReference type="Pfam" id="PF02365">
    <property type="entry name" value="NAM"/>
    <property type="match status" value="1"/>
</dbReference>
<evidence type="ECO:0000256" key="2">
    <source>
        <dbReference type="ARBA" id="ARBA00023125"/>
    </source>
</evidence>
<sequence length="349" mass="39361">MEGHPVQNFLSCIPIPTQYPAADQPDENNGVASNFRPTALDAFPPGYRFLPTDEELIVCYLARKVHNLELPPNKIGEVNLYEYHPQELTGMCGSSGDQWVYFFTPRDRKYKNGNRPNRVVCGGYWKATGADKDIKSGGRVVGAKKSLVFYVGNPSKGSKTNWIMHEFVLRKNAPQSEERRAANSMTLNDWVVCRISNKARSKPKGATTQNENDQVQMQEIQSDVIQAPHPVTWQMPEEDGRPYNENEHLGVNQDDQVQRQEIQSHVQAPHPVSQDMQVSYSALLSGEDGMPYVENELLGVDSFFDGIGDFDVAEYFKRILDAPPPQPSFDFAYPKQQQEVCAVPKLDDH</sequence>
<evidence type="ECO:0000259" key="5">
    <source>
        <dbReference type="PROSITE" id="PS51005"/>
    </source>
</evidence>
<evidence type="ECO:0000256" key="3">
    <source>
        <dbReference type="ARBA" id="ARBA00023163"/>
    </source>
</evidence>
<keyword evidence="1" id="KW-0805">Transcription regulation</keyword>
<keyword evidence="4" id="KW-0539">Nucleus</keyword>
<dbReference type="GO" id="GO:0003677">
    <property type="term" value="F:DNA binding"/>
    <property type="evidence" value="ECO:0007669"/>
    <property type="project" value="UniProtKB-KW"/>
</dbReference>
<dbReference type="PANTHER" id="PTHR31719">
    <property type="entry name" value="NAC TRANSCRIPTION FACTOR 56"/>
    <property type="match status" value="1"/>
</dbReference>
<dbReference type="PROSITE" id="PS51005">
    <property type="entry name" value="NAC"/>
    <property type="match status" value="1"/>
</dbReference>
<organism evidence="6 7">
    <name type="scientific">Escallonia rubra</name>
    <dbReference type="NCBI Taxonomy" id="112253"/>
    <lineage>
        <taxon>Eukaryota</taxon>
        <taxon>Viridiplantae</taxon>
        <taxon>Streptophyta</taxon>
        <taxon>Embryophyta</taxon>
        <taxon>Tracheophyta</taxon>
        <taxon>Spermatophyta</taxon>
        <taxon>Magnoliopsida</taxon>
        <taxon>eudicotyledons</taxon>
        <taxon>Gunneridae</taxon>
        <taxon>Pentapetalae</taxon>
        <taxon>asterids</taxon>
        <taxon>campanulids</taxon>
        <taxon>Escalloniales</taxon>
        <taxon>Escalloniaceae</taxon>
        <taxon>Escallonia</taxon>
    </lineage>
</organism>
<evidence type="ECO:0000256" key="1">
    <source>
        <dbReference type="ARBA" id="ARBA00023015"/>
    </source>
</evidence>
<evidence type="ECO:0000313" key="6">
    <source>
        <dbReference type="EMBL" id="KAK2991378.1"/>
    </source>
</evidence>
<keyword evidence="3" id="KW-0804">Transcription</keyword>
<dbReference type="GO" id="GO:0006355">
    <property type="term" value="P:regulation of DNA-templated transcription"/>
    <property type="evidence" value="ECO:0007669"/>
    <property type="project" value="InterPro"/>
</dbReference>
<feature type="domain" description="NAC" evidence="5">
    <location>
        <begin position="43"/>
        <end position="198"/>
    </location>
</feature>
<reference evidence="6" key="1">
    <citation type="submission" date="2022-12" db="EMBL/GenBank/DDBJ databases">
        <title>Draft genome assemblies for two species of Escallonia (Escalloniales).</title>
        <authorList>
            <person name="Chanderbali A."/>
            <person name="Dervinis C."/>
            <person name="Anghel I."/>
            <person name="Soltis D."/>
            <person name="Soltis P."/>
            <person name="Zapata F."/>
        </authorList>
    </citation>
    <scope>NUCLEOTIDE SEQUENCE</scope>
    <source>
        <strain evidence="6">UCBG92.1500</strain>
        <tissue evidence="6">Leaf</tissue>
    </source>
</reference>
<dbReference type="Proteomes" id="UP001187471">
    <property type="component" value="Unassembled WGS sequence"/>
</dbReference>
<gene>
    <name evidence="6" type="ORF">RJ640_012442</name>
</gene>
<accession>A0AA88USB0</accession>
<dbReference type="SUPFAM" id="SSF101941">
    <property type="entry name" value="NAC domain"/>
    <property type="match status" value="1"/>
</dbReference>
<name>A0AA88USB0_9ASTE</name>
<comment type="caution">
    <text evidence="6">The sequence shown here is derived from an EMBL/GenBank/DDBJ whole genome shotgun (WGS) entry which is preliminary data.</text>
</comment>
<protein>
    <recommendedName>
        <fullName evidence="5">NAC domain-containing protein</fullName>
    </recommendedName>
</protein>